<dbReference type="PANTHER" id="PTHR19321:SF52">
    <property type="entry name" value="65-KDA MICROTUBULE-ASSOCIATED PROTEIN 4"/>
    <property type="match status" value="1"/>
</dbReference>
<dbReference type="GO" id="GO:0005634">
    <property type="term" value="C:nucleus"/>
    <property type="evidence" value="ECO:0007669"/>
    <property type="project" value="UniProtKB-SubCell"/>
</dbReference>
<evidence type="ECO:0000256" key="1">
    <source>
        <dbReference type="ARBA" id="ARBA00004123"/>
    </source>
</evidence>
<accession>A0A816JLX3</accession>
<keyword evidence="5" id="KW-0597">Phosphoprotein</keyword>
<evidence type="ECO:0000313" key="12">
    <source>
        <dbReference type="EMBL" id="CAF1844642.1"/>
    </source>
</evidence>
<dbReference type="GO" id="GO:0000226">
    <property type="term" value="P:microtubule cytoskeleton organization"/>
    <property type="evidence" value="ECO:0007669"/>
    <property type="project" value="InterPro"/>
</dbReference>
<keyword evidence="9" id="KW-0539">Nucleus</keyword>
<evidence type="ECO:0000256" key="9">
    <source>
        <dbReference type="ARBA" id="ARBA00023242"/>
    </source>
</evidence>
<feature type="compositionally biased region" description="Polar residues" evidence="11">
    <location>
        <begin position="534"/>
        <end position="571"/>
    </location>
</feature>
<evidence type="ECO:0000256" key="3">
    <source>
        <dbReference type="ARBA" id="ARBA00006187"/>
    </source>
</evidence>
<comment type="similarity">
    <text evidence="3">Belongs to the MAP65/ASE1 family.</text>
</comment>
<evidence type="ECO:0000256" key="5">
    <source>
        <dbReference type="ARBA" id="ARBA00022553"/>
    </source>
</evidence>
<protein>
    <submittedName>
        <fullName evidence="12">(rape) hypothetical protein</fullName>
    </submittedName>
</protein>
<keyword evidence="6" id="KW-0493">Microtubule</keyword>
<dbReference type="Gene3D" id="1.20.58.1520">
    <property type="match status" value="1"/>
</dbReference>
<reference evidence="12" key="1">
    <citation type="submission" date="2021-01" db="EMBL/GenBank/DDBJ databases">
        <authorList>
            <consortium name="Genoscope - CEA"/>
            <person name="William W."/>
        </authorList>
    </citation>
    <scope>NUCLEOTIDE SEQUENCE</scope>
</reference>
<evidence type="ECO:0000256" key="7">
    <source>
        <dbReference type="ARBA" id="ARBA00023054"/>
    </source>
</evidence>
<organism evidence="12">
    <name type="scientific">Brassica napus</name>
    <name type="common">Rape</name>
    <dbReference type="NCBI Taxonomy" id="3708"/>
    <lineage>
        <taxon>Eukaryota</taxon>
        <taxon>Viridiplantae</taxon>
        <taxon>Streptophyta</taxon>
        <taxon>Embryophyta</taxon>
        <taxon>Tracheophyta</taxon>
        <taxon>Spermatophyta</taxon>
        <taxon>Magnoliopsida</taxon>
        <taxon>eudicotyledons</taxon>
        <taxon>Gunneridae</taxon>
        <taxon>Pentapetalae</taxon>
        <taxon>rosids</taxon>
        <taxon>malvids</taxon>
        <taxon>Brassicales</taxon>
        <taxon>Brassicaceae</taxon>
        <taxon>Brassiceae</taxon>
        <taxon>Brassica</taxon>
    </lineage>
</organism>
<evidence type="ECO:0000256" key="2">
    <source>
        <dbReference type="ARBA" id="ARBA00004245"/>
    </source>
</evidence>
<feature type="coiled-coil region" evidence="10">
    <location>
        <begin position="102"/>
        <end position="197"/>
    </location>
</feature>
<evidence type="ECO:0000256" key="6">
    <source>
        <dbReference type="ARBA" id="ARBA00022701"/>
    </source>
</evidence>
<comment type="subcellular location">
    <subcellularLocation>
        <location evidence="2">Cytoplasm</location>
        <location evidence="2">Cytoskeleton</location>
    </subcellularLocation>
    <subcellularLocation>
        <location evidence="1">Nucleus</location>
    </subcellularLocation>
</comment>
<dbReference type="FunFam" id="1.20.58.1520:FF:000002">
    <property type="entry name" value="65-kDa microtubule-associated protein 6"/>
    <property type="match status" value="1"/>
</dbReference>
<evidence type="ECO:0000256" key="4">
    <source>
        <dbReference type="ARBA" id="ARBA00022490"/>
    </source>
</evidence>
<name>A0A816JLX3_BRANA</name>
<dbReference type="GO" id="GO:0005874">
    <property type="term" value="C:microtubule"/>
    <property type="evidence" value="ECO:0007669"/>
    <property type="project" value="UniProtKB-KW"/>
</dbReference>
<evidence type="ECO:0000256" key="8">
    <source>
        <dbReference type="ARBA" id="ARBA00023212"/>
    </source>
</evidence>
<dbReference type="Proteomes" id="UP001295469">
    <property type="component" value="Chromosome C04"/>
</dbReference>
<dbReference type="EMBL" id="HG994368">
    <property type="protein sequence ID" value="CAF1844642.1"/>
    <property type="molecule type" value="Genomic_DNA"/>
</dbReference>
<keyword evidence="7 10" id="KW-0175">Coiled coil</keyword>
<feature type="region of interest" description="Disordered" evidence="11">
    <location>
        <begin position="495"/>
        <end position="658"/>
    </location>
</feature>
<evidence type="ECO:0000256" key="11">
    <source>
        <dbReference type="SAM" id="MobiDB-lite"/>
    </source>
</evidence>
<dbReference type="InterPro" id="IPR007145">
    <property type="entry name" value="MAP65_Ase1_PRC1"/>
</dbReference>
<keyword evidence="4" id="KW-0963">Cytoplasm</keyword>
<sequence>MQVSITMIRNSTEQFSRIETTCGLLLRQLQEIWSEMGENEDEKDAALADIEKECLLVYKRKVEEASRCKANLLKEIALGRAEIAAIGSSMGGQEIHCNGRVGENLKEELENVTVQLEELRRKKAERMNRFKEVIDQLLSLSFQLGDSTDYLKKLGAEEADLSLHKLEDLRRQLAELQNEKSKRLEEVERLLETLKLLCSVLGEDLKDLTRGIHPSLVDSNTRDVSRSTLDKLDFMIGNLRGVKLQRMHKIQDLAVSLLELWNLLDTPAEEQKTFHNVTCSIALSESEITEANILSVASIKNVEDEVIRLSKLKITKIKEVILRKKLELEEISRKVHMAPQVLKSENFSIEAIESGVKDPEQLLEQIDSEIAKVREESSSRKEILEKVEKWMTACEEESWLEEYNRDDNRYNAGRGAHLTLKRAEKARILVNKLPGMVETLTAKVNAWEDERGHAFLYDGVRVLSMLEQYKTLWEEKEFEKQRQRDLKKLHGQHITEQEALYGSKPSPGKSGKKPLRTALPSSAMNRKLSLGGATLQSSKPEKATLNSKKTTYYDQNAPSRRESTIPNPSGRRNSELPGRLRAKNVPGAGKAVMNKGRSPMLRKPLSPVTSNILNSPEDHKDAYPTKSSPKTNEENRGAAVPISEPTTPAASVAMSEATTPFTPASKAVKKRLDNAEGVEYSFEEVRAGFC</sequence>
<proteinExistence type="inferred from homology"/>
<gene>
    <name evidence="12" type="ORF">DARMORV10_C04P31730.1</name>
</gene>
<dbReference type="AlphaFoldDB" id="A0A816JLX3"/>
<dbReference type="PANTHER" id="PTHR19321">
    <property type="entry name" value="PROTEIN REGULATOR OF CYTOKINESIS 1 PRC1-RELATED"/>
    <property type="match status" value="1"/>
</dbReference>
<evidence type="ECO:0000256" key="10">
    <source>
        <dbReference type="SAM" id="Coils"/>
    </source>
</evidence>
<dbReference type="Pfam" id="PF03999">
    <property type="entry name" value="MAP65_ASE1"/>
    <property type="match status" value="1"/>
</dbReference>
<keyword evidence="8" id="KW-0206">Cytoskeleton</keyword>
<dbReference type="GO" id="GO:0008017">
    <property type="term" value="F:microtubule binding"/>
    <property type="evidence" value="ECO:0007669"/>
    <property type="project" value="InterPro"/>
</dbReference>